<dbReference type="Gene3D" id="3.40.50.720">
    <property type="entry name" value="NAD(P)-binding Rossmann-like Domain"/>
    <property type="match status" value="1"/>
</dbReference>
<keyword evidence="2" id="KW-0521">NADP</keyword>
<dbReference type="SUPFAM" id="SSF51735">
    <property type="entry name" value="NAD(P)-binding Rossmann-fold domains"/>
    <property type="match status" value="1"/>
</dbReference>
<dbReference type="Proteomes" id="UP000722485">
    <property type="component" value="Unassembled WGS sequence"/>
</dbReference>
<dbReference type="InterPro" id="IPR020904">
    <property type="entry name" value="Sc_DH/Rdtase_CS"/>
</dbReference>
<dbReference type="EMBL" id="JAANBB010000051">
    <property type="protein sequence ID" value="KAF7553041.1"/>
    <property type="molecule type" value="Genomic_DNA"/>
</dbReference>
<name>A0A9P5LIV4_9HYPO</name>
<accession>A0A9P5LIV4</accession>
<dbReference type="PROSITE" id="PS00061">
    <property type="entry name" value="ADH_SHORT"/>
    <property type="match status" value="1"/>
</dbReference>
<dbReference type="InterPro" id="IPR002347">
    <property type="entry name" value="SDR_fam"/>
</dbReference>
<dbReference type="PANTHER" id="PTHR48107:SF7">
    <property type="entry name" value="RE15974P"/>
    <property type="match status" value="1"/>
</dbReference>
<dbReference type="PRINTS" id="PR00080">
    <property type="entry name" value="SDRFAMILY"/>
</dbReference>
<dbReference type="Pfam" id="PF13561">
    <property type="entry name" value="adh_short_C2"/>
    <property type="match status" value="1"/>
</dbReference>
<dbReference type="PRINTS" id="PR00081">
    <property type="entry name" value="GDHRDH"/>
</dbReference>
<comment type="caution">
    <text evidence="4">The sequence shown here is derived from an EMBL/GenBank/DDBJ whole genome shotgun (WGS) entry which is preliminary data.</text>
</comment>
<evidence type="ECO:0000256" key="3">
    <source>
        <dbReference type="ARBA" id="ARBA00023002"/>
    </source>
</evidence>
<keyword evidence="5" id="KW-1185">Reference proteome</keyword>
<dbReference type="CDD" id="cd05233">
    <property type="entry name" value="SDR_c"/>
    <property type="match status" value="1"/>
</dbReference>
<reference evidence="4" key="1">
    <citation type="submission" date="2020-03" db="EMBL/GenBank/DDBJ databases">
        <title>Draft Genome Sequence of Cylindrodendrum hubeiense.</title>
        <authorList>
            <person name="Buettner E."/>
            <person name="Kellner H."/>
        </authorList>
    </citation>
    <scope>NUCLEOTIDE SEQUENCE</scope>
    <source>
        <strain evidence="4">IHI 201604</strain>
    </source>
</reference>
<dbReference type="GO" id="GO:0016614">
    <property type="term" value="F:oxidoreductase activity, acting on CH-OH group of donors"/>
    <property type="evidence" value="ECO:0007669"/>
    <property type="project" value="UniProtKB-ARBA"/>
</dbReference>
<organism evidence="4 5">
    <name type="scientific">Cylindrodendrum hubeiense</name>
    <dbReference type="NCBI Taxonomy" id="595255"/>
    <lineage>
        <taxon>Eukaryota</taxon>
        <taxon>Fungi</taxon>
        <taxon>Dikarya</taxon>
        <taxon>Ascomycota</taxon>
        <taxon>Pezizomycotina</taxon>
        <taxon>Sordariomycetes</taxon>
        <taxon>Hypocreomycetidae</taxon>
        <taxon>Hypocreales</taxon>
        <taxon>Nectriaceae</taxon>
        <taxon>Cylindrodendrum</taxon>
    </lineage>
</organism>
<sequence length="276" mass="29531">MDHQQKFNWPQSMTGKTAVISGSSRGIGATIAQELSRRGANIVLNYPTPSVKDECDAVGHKLATDWIAVCADLTQDEGPTELVQQAVSRFGHIDILVSNAGIVPLGPLWESDLQTFDAVIRLNSRGAYGLVLAALPHLTPYKPSNPINDSGALGGSRIVIVGSAASRVPRESQGAYAASKGALDAILRVWAKELPPRYGCTVNMVGPGPVLTDTFKGHFTPEQWQGIRQLLDKDTPVEGIAASEEDVAWAVAFLAEERSRFINGEYMFVSGGTTMG</sequence>
<proteinExistence type="inferred from homology"/>
<dbReference type="PANTHER" id="PTHR48107">
    <property type="entry name" value="NADPH-DEPENDENT ALDEHYDE REDUCTASE-LIKE PROTEIN, CHLOROPLASTIC-RELATED"/>
    <property type="match status" value="1"/>
</dbReference>
<evidence type="ECO:0000313" key="4">
    <source>
        <dbReference type="EMBL" id="KAF7553041.1"/>
    </source>
</evidence>
<protein>
    <submittedName>
        <fullName evidence="4">Uncharacterized protein</fullName>
    </submittedName>
</protein>
<dbReference type="FunFam" id="3.40.50.720:FF:000084">
    <property type="entry name" value="Short-chain dehydrogenase reductase"/>
    <property type="match status" value="1"/>
</dbReference>
<dbReference type="OrthoDB" id="47007at2759"/>
<keyword evidence="3" id="KW-0560">Oxidoreductase</keyword>
<comment type="similarity">
    <text evidence="1">Belongs to the short-chain dehydrogenases/reductases (SDR) family.</text>
</comment>
<dbReference type="AlphaFoldDB" id="A0A9P5LIV4"/>
<gene>
    <name evidence="4" type="ORF">G7Z17_g3895</name>
</gene>
<evidence type="ECO:0000313" key="5">
    <source>
        <dbReference type="Proteomes" id="UP000722485"/>
    </source>
</evidence>
<evidence type="ECO:0000256" key="1">
    <source>
        <dbReference type="ARBA" id="ARBA00006484"/>
    </source>
</evidence>
<evidence type="ECO:0000256" key="2">
    <source>
        <dbReference type="ARBA" id="ARBA00022857"/>
    </source>
</evidence>
<dbReference type="InterPro" id="IPR036291">
    <property type="entry name" value="NAD(P)-bd_dom_sf"/>
</dbReference>